<keyword evidence="3" id="KW-1185">Reference proteome</keyword>
<feature type="compositionally biased region" description="Low complexity" evidence="1">
    <location>
        <begin position="162"/>
        <end position="175"/>
    </location>
</feature>
<proteinExistence type="predicted"/>
<dbReference type="EMBL" id="MCGE01000001">
    <property type="protein sequence ID" value="ORZ25992.1"/>
    <property type="molecule type" value="Genomic_DNA"/>
</dbReference>
<comment type="caution">
    <text evidence="2">The sequence shown here is derived from an EMBL/GenBank/DDBJ whole genome shotgun (WGS) entry which is preliminary data.</text>
</comment>
<feature type="region of interest" description="Disordered" evidence="1">
    <location>
        <begin position="162"/>
        <end position="181"/>
    </location>
</feature>
<organism evidence="2 3">
    <name type="scientific">Absidia repens</name>
    <dbReference type="NCBI Taxonomy" id="90262"/>
    <lineage>
        <taxon>Eukaryota</taxon>
        <taxon>Fungi</taxon>
        <taxon>Fungi incertae sedis</taxon>
        <taxon>Mucoromycota</taxon>
        <taxon>Mucoromycotina</taxon>
        <taxon>Mucoromycetes</taxon>
        <taxon>Mucorales</taxon>
        <taxon>Cunninghamellaceae</taxon>
        <taxon>Absidia</taxon>
    </lineage>
</organism>
<gene>
    <name evidence="2" type="ORF">BCR42DRAFT_18195</name>
</gene>
<dbReference type="AlphaFoldDB" id="A0A1X2J2D9"/>
<protein>
    <submittedName>
        <fullName evidence="2">Uncharacterized protein</fullName>
    </submittedName>
</protein>
<dbReference type="Proteomes" id="UP000193560">
    <property type="component" value="Unassembled WGS sequence"/>
</dbReference>
<evidence type="ECO:0000256" key="1">
    <source>
        <dbReference type="SAM" id="MobiDB-lite"/>
    </source>
</evidence>
<evidence type="ECO:0000313" key="3">
    <source>
        <dbReference type="Proteomes" id="UP000193560"/>
    </source>
</evidence>
<accession>A0A1X2J2D9</accession>
<name>A0A1X2J2D9_9FUNG</name>
<feature type="compositionally biased region" description="Polar residues" evidence="1">
    <location>
        <begin position="22"/>
        <end position="35"/>
    </location>
</feature>
<evidence type="ECO:0000313" key="2">
    <source>
        <dbReference type="EMBL" id="ORZ25992.1"/>
    </source>
</evidence>
<feature type="compositionally biased region" description="Low complexity" evidence="1">
    <location>
        <begin position="36"/>
        <end position="46"/>
    </location>
</feature>
<sequence>MDTTTYDQRFFGPIDLFDETVPTSSNASQFDNNIQPPSLQSSSAPSHSDMLMYSMYPPASSTQHPLDPSPVHPFYPMQSNQVTPPQSAVIPTFMDDYQLPSSTSSSDLNTFDHSFGPPIRHIFLIVLMNFTMLANNLRRRRIFSIYSNLPCRLVIIIINNNNSTNNSNRSRQTNTLSFRQRRQRPHHWTFSTHHQSDIPISQCHHRLISLTIAIVTPNNHHLYPQHHMI</sequence>
<reference evidence="2 3" key="1">
    <citation type="submission" date="2016-07" db="EMBL/GenBank/DDBJ databases">
        <title>Pervasive Adenine N6-methylation of Active Genes in Fungi.</title>
        <authorList>
            <consortium name="DOE Joint Genome Institute"/>
            <person name="Mondo S.J."/>
            <person name="Dannebaum R.O."/>
            <person name="Kuo R.C."/>
            <person name="Labutti K."/>
            <person name="Haridas S."/>
            <person name="Kuo A."/>
            <person name="Salamov A."/>
            <person name="Ahrendt S.R."/>
            <person name="Lipzen A."/>
            <person name="Sullivan W."/>
            <person name="Andreopoulos W.B."/>
            <person name="Clum A."/>
            <person name="Lindquist E."/>
            <person name="Daum C."/>
            <person name="Ramamoorthy G.K."/>
            <person name="Gryganskyi A."/>
            <person name="Culley D."/>
            <person name="Magnuson J.K."/>
            <person name="James T.Y."/>
            <person name="O'Malley M.A."/>
            <person name="Stajich J.E."/>
            <person name="Spatafora J.W."/>
            <person name="Visel A."/>
            <person name="Grigoriev I.V."/>
        </authorList>
    </citation>
    <scope>NUCLEOTIDE SEQUENCE [LARGE SCALE GENOMIC DNA]</scope>
    <source>
        <strain evidence="2 3">NRRL 1336</strain>
    </source>
</reference>
<feature type="region of interest" description="Disordered" evidence="1">
    <location>
        <begin position="22"/>
        <end position="46"/>
    </location>
</feature>